<dbReference type="GO" id="GO:0004842">
    <property type="term" value="F:ubiquitin-protein transferase activity"/>
    <property type="evidence" value="ECO:0007669"/>
    <property type="project" value="InterPro"/>
</dbReference>
<accession>A0A2P5ENR8</accession>
<evidence type="ECO:0000313" key="3">
    <source>
        <dbReference type="Proteomes" id="UP000237000"/>
    </source>
</evidence>
<reference evidence="3" key="1">
    <citation type="submission" date="2016-06" db="EMBL/GenBank/DDBJ databases">
        <title>Parallel loss of symbiosis genes in relatives of nitrogen-fixing non-legume Parasponia.</title>
        <authorList>
            <person name="Van Velzen R."/>
            <person name="Holmer R."/>
            <person name="Bu F."/>
            <person name="Rutten L."/>
            <person name="Van Zeijl A."/>
            <person name="Liu W."/>
            <person name="Santuari L."/>
            <person name="Cao Q."/>
            <person name="Sharma T."/>
            <person name="Shen D."/>
            <person name="Roswanjaya Y."/>
            <person name="Wardhani T."/>
            <person name="Kalhor M.S."/>
            <person name="Jansen J."/>
            <person name="Van den Hoogen J."/>
            <person name="Gungor B."/>
            <person name="Hartog M."/>
            <person name="Hontelez J."/>
            <person name="Verver J."/>
            <person name="Yang W.-C."/>
            <person name="Schijlen E."/>
            <person name="Repin R."/>
            <person name="Schilthuizen M."/>
            <person name="Schranz E."/>
            <person name="Heidstra R."/>
            <person name="Miyata K."/>
            <person name="Fedorova E."/>
            <person name="Kohlen W."/>
            <person name="Bisseling T."/>
            <person name="Smit S."/>
            <person name="Geurts R."/>
        </authorList>
    </citation>
    <scope>NUCLEOTIDE SEQUENCE [LARGE SCALE GENOMIC DNA]</scope>
    <source>
        <strain evidence="3">cv. RG33-2</strain>
    </source>
</reference>
<dbReference type="InParanoid" id="A0A2P5ENR8"/>
<keyword evidence="3" id="KW-1185">Reference proteome</keyword>
<sequence>MDFKPVCKECIYEKLSGEESHRCPVCNIDLGRLPLDKLRRDHNLQDIRAKIFPPKRKKIDAPDAAAMVSRIGALEVDVAAKVSRVTELETELANVRGELANLKGEKEVMSDKLNAVHMQLGQKEEEILALQANKQALEPQLTELKKQGEEFVAHRQEERRTVQDKLNLVFTTQVKVVSAACFRFGWNQRGLSQGERQYTPDSFDKAKEVDIGNYDMRRYTDRLRDRIIIDYSKDGQEEGSGDEQEEHQPFYHITIDYEDEPEEKSGDEQEEDDDAEPEVADDLLEAEMAEAEDLPKADNANPEHDDVVGHELNEEAIMPVDTEAKDPENLAQAQVGTRIFPRKKRKIADPKFAPSVSFPIEREDVTSPSLSLPPIIEPSQTNNHSDQCVHDQICDTIKWAITEAADHIARMAGAALNSSHVFCYNLLVLQVLSRSLFTGCSDSKEAFKSIPTVLNSALHSLRLIRSGIPLLDAEDVQKNFLFYSIDLVIGGLQVYFSVFRVSSLFFQEDQLLSEALKQLEENLGVVATLQGIAEQAQVKQAQAESTLREMQMKNKTVADAVKEARKEIWESLGKKFQDILNTM</sequence>
<dbReference type="Gene3D" id="3.30.40.10">
    <property type="entry name" value="Zinc/RING finger domain, C3HC4 (zinc finger)"/>
    <property type="match status" value="1"/>
</dbReference>
<feature type="coiled-coil region" evidence="1">
    <location>
        <begin position="533"/>
        <end position="567"/>
    </location>
</feature>
<dbReference type="STRING" id="63057.A0A2P5ENR8"/>
<dbReference type="PANTHER" id="PTHR46293:SF1">
    <property type="entry name" value="OS03G0632800 PROTEIN"/>
    <property type="match status" value="1"/>
</dbReference>
<dbReference type="EMBL" id="JXTC01000121">
    <property type="protein sequence ID" value="PON87176.1"/>
    <property type="molecule type" value="Genomic_DNA"/>
</dbReference>
<dbReference type="InterPro" id="IPR013083">
    <property type="entry name" value="Znf_RING/FYVE/PHD"/>
</dbReference>
<dbReference type="Proteomes" id="UP000237000">
    <property type="component" value="Unassembled WGS sequence"/>
</dbReference>
<protein>
    <submittedName>
        <fullName evidence="2">Zinc finger, RING/FYVE/PHD-type</fullName>
    </submittedName>
</protein>
<dbReference type="SUPFAM" id="SSF90257">
    <property type="entry name" value="Myosin rod fragments"/>
    <property type="match status" value="1"/>
</dbReference>
<comment type="caution">
    <text evidence="2">The sequence shown here is derived from an EMBL/GenBank/DDBJ whole genome shotgun (WGS) entry which is preliminary data.</text>
</comment>
<name>A0A2P5ENR8_TREOI</name>
<feature type="coiled-coil region" evidence="1">
    <location>
        <begin position="85"/>
        <end position="112"/>
    </location>
</feature>
<evidence type="ECO:0000313" key="2">
    <source>
        <dbReference type="EMBL" id="PON87176.1"/>
    </source>
</evidence>
<organism evidence="2 3">
    <name type="scientific">Trema orientale</name>
    <name type="common">Charcoal tree</name>
    <name type="synonym">Celtis orientalis</name>
    <dbReference type="NCBI Taxonomy" id="63057"/>
    <lineage>
        <taxon>Eukaryota</taxon>
        <taxon>Viridiplantae</taxon>
        <taxon>Streptophyta</taxon>
        <taxon>Embryophyta</taxon>
        <taxon>Tracheophyta</taxon>
        <taxon>Spermatophyta</taxon>
        <taxon>Magnoliopsida</taxon>
        <taxon>eudicotyledons</taxon>
        <taxon>Gunneridae</taxon>
        <taxon>Pentapetalae</taxon>
        <taxon>rosids</taxon>
        <taxon>fabids</taxon>
        <taxon>Rosales</taxon>
        <taxon>Cannabaceae</taxon>
        <taxon>Trema</taxon>
    </lineage>
</organism>
<dbReference type="OrthoDB" id="1305878at2759"/>
<dbReference type="AlphaFoldDB" id="A0A2P5ENR8"/>
<dbReference type="InterPro" id="IPR044807">
    <property type="entry name" value="DRIP1-like"/>
</dbReference>
<keyword evidence="1" id="KW-0175">Coiled coil</keyword>
<dbReference type="PANTHER" id="PTHR46293">
    <property type="entry name" value="E3 UBIQUITIN PROTEIN LIGASE DRIP1"/>
    <property type="match status" value="1"/>
</dbReference>
<evidence type="ECO:0000256" key="1">
    <source>
        <dbReference type="SAM" id="Coils"/>
    </source>
</evidence>
<gene>
    <name evidence="2" type="ORF">TorRG33x02_171250</name>
</gene>
<proteinExistence type="predicted"/>